<dbReference type="AlphaFoldDB" id="A0A9R0TWM5"/>
<keyword evidence="2" id="KW-1185">Reference proteome</keyword>
<dbReference type="EMBL" id="LT934119">
    <property type="protein sequence ID" value="VAI21460.1"/>
    <property type="molecule type" value="Genomic_DNA"/>
</dbReference>
<proteinExistence type="predicted"/>
<name>A0A9R0TWM5_TRITD</name>
<dbReference type="Proteomes" id="UP000324705">
    <property type="component" value="Chromosome 5A"/>
</dbReference>
<sequence>MHLTLQCCYAREVWHLSLGANSRMYNGVSSASSVSDWWKMLCTQRGAPARTEEEITLSAYIAWHLWKERNRRVFEDKDLTPRALVNMIRDDVTLLSEALRPTHTAEG</sequence>
<protein>
    <submittedName>
        <fullName evidence="1">Uncharacterized protein</fullName>
    </submittedName>
</protein>
<accession>A0A9R0TWM5</accession>
<reference evidence="1 2" key="1">
    <citation type="submission" date="2017-09" db="EMBL/GenBank/DDBJ databases">
        <authorList>
            <consortium name="International Durum Wheat Genome Sequencing Consortium (IDWGSC)"/>
            <person name="Milanesi L."/>
        </authorList>
    </citation>
    <scope>NUCLEOTIDE SEQUENCE [LARGE SCALE GENOMIC DNA]</scope>
    <source>
        <strain evidence="2">cv. Svevo</strain>
    </source>
</reference>
<dbReference type="OMA" id="FAREVWV"/>
<organism evidence="1 2">
    <name type="scientific">Triticum turgidum subsp. durum</name>
    <name type="common">Durum wheat</name>
    <name type="synonym">Triticum durum</name>
    <dbReference type="NCBI Taxonomy" id="4567"/>
    <lineage>
        <taxon>Eukaryota</taxon>
        <taxon>Viridiplantae</taxon>
        <taxon>Streptophyta</taxon>
        <taxon>Embryophyta</taxon>
        <taxon>Tracheophyta</taxon>
        <taxon>Spermatophyta</taxon>
        <taxon>Magnoliopsida</taxon>
        <taxon>Liliopsida</taxon>
        <taxon>Poales</taxon>
        <taxon>Poaceae</taxon>
        <taxon>BOP clade</taxon>
        <taxon>Pooideae</taxon>
        <taxon>Triticodae</taxon>
        <taxon>Triticeae</taxon>
        <taxon>Triticinae</taxon>
        <taxon>Triticum</taxon>
    </lineage>
</organism>
<evidence type="ECO:0000313" key="1">
    <source>
        <dbReference type="EMBL" id="VAI21460.1"/>
    </source>
</evidence>
<dbReference type="Gramene" id="TRITD5Av1G198630.1">
    <property type="protein sequence ID" value="TRITD5Av1G198630.1"/>
    <property type="gene ID" value="TRITD5Av1G198630"/>
</dbReference>
<gene>
    <name evidence="1" type="ORF">TRITD_5Av1G198630</name>
</gene>
<evidence type="ECO:0000313" key="2">
    <source>
        <dbReference type="Proteomes" id="UP000324705"/>
    </source>
</evidence>